<keyword evidence="3" id="KW-1185">Reference proteome</keyword>
<dbReference type="Proteomes" id="UP000016960">
    <property type="component" value="Unassembled WGS sequence"/>
</dbReference>
<name>U5D6A4_9CHRO</name>
<sequence length="207" mass="23359">MNADFTPSLASQHPTPKAVVRGTLLTASPIVRTALLQDLQGVADVLTNSFHPPHGLRALIHPFLRLGIQEDLRTRLCANGQHYLCLAALVSAVTAGGCTERVVGTVEMSLSVPKNWLARDYQSTYLSNLAVSPEYRRCGIARQLLRRCEQATREWGLNEIYLHVLENNKSARTLYNRCDYHLRRVDVDCASWLMRRPRRLLLGKRLT</sequence>
<dbReference type="GO" id="GO:0016747">
    <property type="term" value="F:acyltransferase activity, transferring groups other than amino-acyl groups"/>
    <property type="evidence" value="ECO:0007669"/>
    <property type="project" value="InterPro"/>
</dbReference>
<comment type="caution">
    <text evidence="2">The sequence shown here is derived from an EMBL/GenBank/DDBJ whole genome shotgun (WGS) entry which is preliminary data.</text>
</comment>
<dbReference type="AlphaFoldDB" id="U5D6A4"/>
<dbReference type="RefSeq" id="WP_022609074.1">
    <property type="nucleotide sequence ID" value="NZ_ASSJ01000081.1"/>
</dbReference>
<organism evidence="2 3">
    <name type="scientific">Rubidibacter lacunae KORDI 51-2</name>
    <dbReference type="NCBI Taxonomy" id="582515"/>
    <lineage>
        <taxon>Bacteria</taxon>
        <taxon>Bacillati</taxon>
        <taxon>Cyanobacteriota</taxon>
        <taxon>Cyanophyceae</taxon>
        <taxon>Oscillatoriophycideae</taxon>
        <taxon>Chroococcales</taxon>
        <taxon>Aphanothecaceae</taxon>
        <taxon>Rubidibacter</taxon>
    </lineage>
</organism>
<evidence type="ECO:0000313" key="2">
    <source>
        <dbReference type="EMBL" id="ERN40168.1"/>
    </source>
</evidence>
<evidence type="ECO:0000313" key="3">
    <source>
        <dbReference type="Proteomes" id="UP000016960"/>
    </source>
</evidence>
<dbReference type="STRING" id="582515.KR51_00034600"/>
<dbReference type="EMBL" id="ASSJ01000081">
    <property type="protein sequence ID" value="ERN40168.1"/>
    <property type="molecule type" value="Genomic_DNA"/>
</dbReference>
<keyword evidence="2" id="KW-0808">Transferase</keyword>
<dbReference type="Gene3D" id="3.40.630.30">
    <property type="match status" value="1"/>
</dbReference>
<accession>U5D6A4</accession>
<feature type="domain" description="N-acetyltransferase" evidence="1">
    <location>
        <begin position="29"/>
        <end position="199"/>
    </location>
</feature>
<dbReference type="PANTHER" id="PTHR47443:SF3">
    <property type="entry name" value="GCN5-RELATED N-ACETYLTRANSFERASE 4, CHLOROPLASTIC"/>
    <property type="match status" value="1"/>
</dbReference>
<dbReference type="eggNOG" id="COG0456">
    <property type="taxonomic scope" value="Bacteria"/>
</dbReference>
<dbReference type="SUPFAM" id="SSF55729">
    <property type="entry name" value="Acyl-CoA N-acyltransferases (Nat)"/>
    <property type="match status" value="1"/>
</dbReference>
<dbReference type="CDD" id="cd04301">
    <property type="entry name" value="NAT_SF"/>
    <property type="match status" value="1"/>
</dbReference>
<gene>
    <name evidence="2" type="ORF">KR51_00034600</name>
</gene>
<dbReference type="PANTHER" id="PTHR47443">
    <property type="entry name" value="ACYL-COA N-ACYLTRANSFERASES (NAT) SUPERFAMILY PROTEIN"/>
    <property type="match status" value="1"/>
</dbReference>
<dbReference type="InterPro" id="IPR000182">
    <property type="entry name" value="GNAT_dom"/>
</dbReference>
<dbReference type="PROSITE" id="PS51186">
    <property type="entry name" value="GNAT"/>
    <property type="match status" value="1"/>
</dbReference>
<dbReference type="InParanoid" id="U5D6A4"/>
<dbReference type="Pfam" id="PF00583">
    <property type="entry name" value="Acetyltransf_1"/>
    <property type="match status" value="1"/>
</dbReference>
<reference evidence="2 3" key="1">
    <citation type="submission" date="2013-05" db="EMBL/GenBank/DDBJ databases">
        <title>Draft genome sequence of Rubidibacter lacunae KORDI 51-2.</title>
        <authorList>
            <person name="Choi D.H."/>
            <person name="Noh J.H."/>
            <person name="Kwon K.-K."/>
            <person name="Lee J.-H."/>
            <person name="Ryu J.-Y."/>
        </authorList>
    </citation>
    <scope>NUCLEOTIDE SEQUENCE [LARGE SCALE GENOMIC DNA]</scope>
    <source>
        <strain evidence="2 3">KORDI 51-2</strain>
    </source>
</reference>
<evidence type="ECO:0000259" key="1">
    <source>
        <dbReference type="PROSITE" id="PS51186"/>
    </source>
</evidence>
<protein>
    <submittedName>
        <fullName evidence="2">Acetyltransferase</fullName>
    </submittedName>
</protein>
<proteinExistence type="predicted"/>
<dbReference type="InterPro" id="IPR016181">
    <property type="entry name" value="Acyl_CoA_acyltransferase"/>
</dbReference>